<reference evidence="18" key="1">
    <citation type="journal article" date="2019" name="bioRxiv">
        <title>The Genome of the Zebra Mussel, Dreissena polymorpha: A Resource for Invasive Species Research.</title>
        <authorList>
            <person name="McCartney M.A."/>
            <person name="Auch B."/>
            <person name="Kono T."/>
            <person name="Mallez S."/>
            <person name="Zhang Y."/>
            <person name="Obille A."/>
            <person name="Becker A."/>
            <person name="Abrahante J.E."/>
            <person name="Garbe J."/>
            <person name="Badalamenti J.P."/>
            <person name="Herman A."/>
            <person name="Mangelson H."/>
            <person name="Liachko I."/>
            <person name="Sullivan S."/>
            <person name="Sone E.D."/>
            <person name="Koren S."/>
            <person name="Silverstein K.A.T."/>
            <person name="Beckman K.B."/>
            <person name="Gohl D.M."/>
        </authorList>
    </citation>
    <scope>NUCLEOTIDE SEQUENCE</scope>
    <source>
        <strain evidence="18">Duluth1</strain>
        <tissue evidence="18">Whole animal</tissue>
    </source>
</reference>
<keyword evidence="8" id="KW-0560">Oxidoreductase</keyword>
<evidence type="ECO:0000256" key="6">
    <source>
        <dbReference type="ARBA" id="ARBA00022723"/>
    </source>
</evidence>
<comment type="cofactor">
    <cofactor evidence="1">
        <name>Fe cation</name>
        <dbReference type="ChEBI" id="CHEBI:24875"/>
    </cofactor>
</comment>
<feature type="domain" description="Rieske" evidence="17">
    <location>
        <begin position="1"/>
        <end position="74"/>
    </location>
</feature>
<dbReference type="PANTHER" id="PTHR21266">
    <property type="entry name" value="IRON-SULFUR DOMAIN CONTAINING PROTEIN"/>
    <property type="match status" value="1"/>
</dbReference>
<dbReference type="GO" id="GO:0005737">
    <property type="term" value="C:cytoplasm"/>
    <property type="evidence" value="ECO:0007669"/>
    <property type="project" value="TreeGrafter"/>
</dbReference>
<organism evidence="18 19">
    <name type="scientific">Dreissena polymorpha</name>
    <name type="common">Zebra mussel</name>
    <name type="synonym">Mytilus polymorpha</name>
    <dbReference type="NCBI Taxonomy" id="45954"/>
    <lineage>
        <taxon>Eukaryota</taxon>
        <taxon>Metazoa</taxon>
        <taxon>Spiralia</taxon>
        <taxon>Lophotrochozoa</taxon>
        <taxon>Mollusca</taxon>
        <taxon>Bivalvia</taxon>
        <taxon>Autobranchia</taxon>
        <taxon>Heteroconchia</taxon>
        <taxon>Euheterodonta</taxon>
        <taxon>Imparidentia</taxon>
        <taxon>Neoheterodontei</taxon>
        <taxon>Myida</taxon>
        <taxon>Dreissenoidea</taxon>
        <taxon>Dreissenidae</taxon>
        <taxon>Dreissena</taxon>
    </lineage>
</organism>
<evidence type="ECO:0000256" key="10">
    <source>
        <dbReference type="ARBA" id="ARBA00023014"/>
    </source>
</evidence>
<comment type="pathway">
    <text evidence="3">Hormone biosynthesis.</text>
</comment>
<evidence type="ECO:0000256" key="7">
    <source>
        <dbReference type="ARBA" id="ARBA00022989"/>
    </source>
</evidence>
<dbReference type="EMBL" id="JAIWYP010000007">
    <property type="protein sequence ID" value="KAH3794564.1"/>
    <property type="molecule type" value="Genomic_DNA"/>
</dbReference>
<evidence type="ECO:0000256" key="4">
    <source>
        <dbReference type="ARBA" id="ARBA00022692"/>
    </source>
</evidence>
<evidence type="ECO:0000256" key="14">
    <source>
        <dbReference type="ARBA" id="ARBA00026095"/>
    </source>
</evidence>
<dbReference type="Gene3D" id="2.102.10.10">
    <property type="entry name" value="Rieske [2Fe-2S] iron-sulphur domain"/>
    <property type="match status" value="1"/>
</dbReference>
<evidence type="ECO:0000256" key="13">
    <source>
        <dbReference type="ARBA" id="ARBA00025729"/>
    </source>
</evidence>
<evidence type="ECO:0000256" key="5">
    <source>
        <dbReference type="ARBA" id="ARBA00022714"/>
    </source>
</evidence>
<dbReference type="GO" id="GO:0016020">
    <property type="term" value="C:membrane"/>
    <property type="evidence" value="ECO:0007669"/>
    <property type="project" value="UniProtKB-SubCell"/>
</dbReference>
<dbReference type="Pfam" id="PF19298">
    <property type="entry name" value="KshA_C"/>
    <property type="match status" value="1"/>
</dbReference>
<comment type="subcellular location">
    <subcellularLocation>
        <location evidence="2">Membrane</location>
    </subcellularLocation>
</comment>
<evidence type="ECO:0000256" key="1">
    <source>
        <dbReference type="ARBA" id="ARBA00001962"/>
    </source>
</evidence>
<reference evidence="18" key="2">
    <citation type="submission" date="2020-11" db="EMBL/GenBank/DDBJ databases">
        <authorList>
            <person name="McCartney M.A."/>
            <person name="Auch B."/>
            <person name="Kono T."/>
            <person name="Mallez S."/>
            <person name="Becker A."/>
            <person name="Gohl D.M."/>
            <person name="Silverstein K.A.T."/>
            <person name="Koren S."/>
            <person name="Bechman K.B."/>
            <person name="Herman A."/>
            <person name="Abrahante J.E."/>
            <person name="Garbe J."/>
        </authorList>
    </citation>
    <scope>NUCLEOTIDE SEQUENCE</scope>
    <source>
        <strain evidence="18">Duluth1</strain>
        <tissue evidence="18">Whole animal</tissue>
    </source>
</reference>
<dbReference type="InterPro" id="IPR036922">
    <property type="entry name" value="Rieske_2Fe-2S_sf"/>
</dbReference>
<comment type="catalytic activity">
    <reaction evidence="16">
        <text>cholesterol + NADPH + O2 + H(+) = 7-dehydrocholesterol + NADP(+) + 2 H2O</text>
        <dbReference type="Rhea" id="RHEA:45024"/>
        <dbReference type="ChEBI" id="CHEBI:15377"/>
        <dbReference type="ChEBI" id="CHEBI:15378"/>
        <dbReference type="ChEBI" id="CHEBI:15379"/>
        <dbReference type="ChEBI" id="CHEBI:16113"/>
        <dbReference type="ChEBI" id="CHEBI:17759"/>
        <dbReference type="ChEBI" id="CHEBI:57783"/>
        <dbReference type="ChEBI" id="CHEBI:58349"/>
        <dbReference type="EC" id="1.14.19.21"/>
    </reaction>
    <physiologicalReaction direction="left-to-right" evidence="16">
        <dbReference type="Rhea" id="RHEA:45025"/>
    </physiologicalReaction>
</comment>
<proteinExistence type="inferred from homology"/>
<evidence type="ECO:0000259" key="17">
    <source>
        <dbReference type="PROSITE" id="PS51296"/>
    </source>
</evidence>
<comment type="similarity">
    <text evidence="13">Belongs to the cholesterol 7-desaturase family.</text>
</comment>
<dbReference type="AlphaFoldDB" id="A0A9D4FB68"/>
<dbReference type="Gene3D" id="3.90.380.10">
    <property type="entry name" value="Naphthalene 1,2-dioxygenase Alpha Subunit, Chain A, domain 1"/>
    <property type="match status" value="1"/>
</dbReference>
<keyword evidence="7" id="KW-1133">Transmembrane helix</keyword>
<dbReference type="GO" id="GO:0008203">
    <property type="term" value="P:cholesterol metabolic process"/>
    <property type="evidence" value="ECO:0007669"/>
    <property type="project" value="InterPro"/>
</dbReference>
<evidence type="ECO:0000256" key="12">
    <source>
        <dbReference type="ARBA" id="ARBA00025712"/>
    </source>
</evidence>
<evidence type="ECO:0000256" key="2">
    <source>
        <dbReference type="ARBA" id="ARBA00004370"/>
    </source>
</evidence>
<keyword evidence="11" id="KW-0472">Membrane</keyword>
<evidence type="ECO:0000313" key="18">
    <source>
        <dbReference type="EMBL" id="KAH3794564.1"/>
    </source>
</evidence>
<dbReference type="InterPro" id="IPR017941">
    <property type="entry name" value="Rieske_2Fe-2S"/>
</dbReference>
<evidence type="ECO:0000313" key="19">
    <source>
        <dbReference type="Proteomes" id="UP000828390"/>
    </source>
</evidence>
<dbReference type="GO" id="GO:0051537">
    <property type="term" value="F:2 iron, 2 sulfur cluster binding"/>
    <property type="evidence" value="ECO:0007669"/>
    <property type="project" value="UniProtKB-KW"/>
</dbReference>
<evidence type="ECO:0000256" key="3">
    <source>
        <dbReference type="ARBA" id="ARBA00004972"/>
    </source>
</evidence>
<dbReference type="Pfam" id="PF00355">
    <property type="entry name" value="Rieske"/>
    <property type="match status" value="1"/>
</dbReference>
<comment type="pathway">
    <text evidence="12">Steroid hormone biosynthesis; dafachronic acid biosynthesis.</text>
</comment>
<keyword evidence="9" id="KW-0408">Iron</keyword>
<evidence type="ECO:0000256" key="11">
    <source>
        <dbReference type="ARBA" id="ARBA00023136"/>
    </source>
</evidence>
<dbReference type="SUPFAM" id="SSF50022">
    <property type="entry name" value="ISP domain"/>
    <property type="match status" value="1"/>
</dbReference>
<evidence type="ECO:0000256" key="8">
    <source>
        <dbReference type="ARBA" id="ARBA00023002"/>
    </source>
</evidence>
<sequence>MGPLTAIDAYCPHMGANLAVGGRVIGDCIECPFHGWKFRGHDGKCVSIPYADKVPEVAKVTSYTTMELNGWVYLWHHAEGAEPSWTPMELEDITSGTWQYKGRTEHYINSHIEEIPENGADVAHLTQVHKPFIAAGIDLASMWNKYLSWGQHKWTASWNQLPAPDEHVGSLKLTHDLKFFGISLPFVFMNVHAFQVGPGIVYLKFESFFGTGVFIQSLTPVEPMLQKLTHNIYMNWAVPNCIAKFFMYGECVHVERDIMIWNNKKYAGKPVFAKSNEDSLIARHRRWYSQFYSENSPKLKFQKDDLEF</sequence>
<evidence type="ECO:0000256" key="15">
    <source>
        <dbReference type="ARBA" id="ARBA00047853"/>
    </source>
</evidence>
<keyword evidence="6" id="KW-0479">Metal-binding</keyword>
<comment type="catalytic activity">
    <reaction evidence="15">
        <text>cholesterol + NADH + O2 + H(+) = 7-dehydrocholesterol + NAD(+) + 2 H2O</text>
        <dbReference type="Rhea" id="RHEA:51644"/>
        <dbReference type="ChEBI" id="CHEBI:15377"/>
        <dbReference type="ChEBI" id="CHEBI:15378"/>
        <dbReference type="ChEBI" id="CHEBI:15379"/>
        <dbReference type="ChEBI" id="CHEBI:16113"/>
        <dbReference type="ChEBI" id="CHEBI:17759"/>
        <dbReference type="ChEBI" id="CHEBI:57540"/>
        <dbReference type="ChEBI" id="CHEBI:57945"/>
        <dbReference type="EC" id="1.14.19.21"/>
    </reaction>
    <physiologicalReaction direction="left-to-right" evidence="15">
        <dbReference type="Rhea" id="RHEA:51645"/>
    </physiologicalReaction>
</comment>
<dbReference type="InterPro" id="IPR045605">
    <property type="entry name" value="KshA-like_C"/>
</dbReference>
<dbReference type="Proteomes" id="UP000828390">
    <property type="component" value="Unassembled WGS sequence"/>
</dbReference>
<comment type="caution">
    <text evidence="18">The sequence shown here is derived from an EMBL/GenBank/DDBJ whole genome shotgun (WGS) entry which is preliminary data.</text>
</comment>
<dbReference type="GO" id="GO:0170056">
    <property type="term" value="F:cholesterol 7-desaturase [NAD(P)H] activity"/>
    <property type="evidence" value="ECO:0007669"/>
    <property type="project" value="UniProtKB-EC"/>
</dbReference>
<gene>
    <name evidence="18" type="ORF">DPMN_148101</name>
</gene>
<keyword evidence="19" id="KW-1185">Reference proteome</keyword>
<dbReference type="EC" id="1.14.19.21" evidence="14"/>
<accession>A0A9D4FB68</accession>
<name>A0A9D4FB68_DREPO</name>
<dbReference type="PANTHER" id="PTHR21266:SF32">
    <property type="entry name" value="CHOLESTEROL 7-DESATURASE NVD"/>
    <property type="match status" value="1"/>
</dbReference>
<keyword evidence="5" id="KW-0001">2Fe-2S</keyword>
<dbReference type="PROSITE" id="PS51296">
    <property type="entry name" value="RIESKE"/>
    <property type="match status" value="1"/>
</dbReference>
<dbReference type="GO" id="GO:0046872">
    <property type="term" value="F:metal ion binding"/>
    <property type="evidence" value="ECO:0007669"/>
    <property type="project" value="UniProtKB-KW"/>
</dbReference>
<evidence type="ECO:0000256" key="9">
    <source>
        <dbReference type="ARBA" id="ARBA00023004"/>
    </source>
</evidence>
<protein>
    <recommendedName>
        <fullName evidence="14">cholesterol 7-desaturase</fullName>
        <ecNumber evidence="14">1.14.19.21</ecNumber>
    </recommendedName>
</protein>
<keyword evidence="4" id="KW-0812">Transmembrane</keyword>
<dbReference type="InterPro" id="IPR050584">
    <property type="entry name" value="Cholesterol_7-desaturase"/>
</dbReference>
<keyword evidence="10" id="KW-0411">Iron-sulfur</keyword>
<evidence type="ECO:0000256" key="16">
    <source>
        <dbReference type="ARBA" id="ARBA00049548"/>
    </source>
</evidence>